<evidence type="ECO:0000313" key="1">
    <source>
        <dbReference type="Proteomes" id="UP000095282"/>
    </source>
</evidence>
<sequence>MEKREKKELKRQQLIVTNYTIEEKEKEEEATRITTTFLSFSVSLIAYETFENSVIPITFLLFVSRKEFVLKVSVTRDDISSIQNHLLSDNFPFCSSSFYSFGAEIYTFLLESFQMTSVAIQCQNL</sequence>
<name>A0A1I7SZ65_9PELO</name>
<protein>
    <submittedName>
        <fullName evidence="2">Uncharacterized protein</fullName>
    </submittedName>
</protein>
<keyword evidence="1" id="KW-1185">Reference proteome</keyword>
<reference evidence="2" key="1">
    <citation type="submission" date="2016-11" db="UniProtKB">
        <authorList>
            <consortium name="WormBaseParasite"/>
        </authorList>
    </citation>
    <scope>IDENTIFICATION</scope>
</reference>
<proteinExistence type="predicted"/>
<organism evidence="1 2">
    <name type="scientific">Caenorhabditis tropicalis</name>
    <dbReference type="NCBI Taxonomy" id="1561998"/>
    <lineage>
        <taxon>Eukaryota</taxon>
        <taxon>Metazoa</taxon>
        <taxon>Ecdysozoa</taxon>
        <taxon>Nematoda</taxon>
        <taxon>Chromadorea</taxon>
        <taxon>Rhabditida</taxon>
        <taxon>Rhabditina</taxon>
        <taxon>Rhabditomorpha</taxon>
        <taxon>Rhabditoidea</taxon>
        <taxon>Rhabditidae</taxon>
        <taxon>Peloderinae</taxon>
        <taxon>Caenorhabditis</taxon>
    </lineage>
</organism>
<dbReference type="Proteomes" id="UP000095282">
    <property type="component" value="Unplaced"/>
</dbReference>
<evidence type="ECO:0000313" key="2">
    <source>
        <dbReference type="WBParaSite" id="Csp11.Scaffold406.g918.t1"/>
    </source>
</evidence>
<dbReference type="WBParaSite" id="Csp11.Scaffold406.g918.t1">
    <property type="protein sequence ID" value="Csp11.Scaffold406.g918.t1"/>
    <property type="gene ID" value="Csp11.Scaffold406.g918"/>
</dbReference>
<accession>A0A1I7SZ65</accession>
<dbReference type="AlphaFoldDB" id="A0A1I7SZ65"/>